<dbReference type="RefSeq" id="WP_185126617.1">
    <property type="nucleotide sequence ID" value="NZ_CAJEWD010000009.1"/>
</dbReference>
<dbReference type="Proteomes" id="UP000589351">
    <property type="component" value="Unassembled WGS sequence"/>
</dbReference>
<proteinExistence type="predicted"/>
<organism evidence="2 3">
    <name type="scientific">Jeotgalicoccus meleagridis</name>
    <dbReference type="NCBI Taxonomy" id="2759181"/>
    <lineage>
        <taxon>Bacteria</taxon>
        <taxon>Bacillati</taxon>
        <taxon>Bacillota</taxon>
        <taxon>Bacilli</taxon>
        <taxon>Bacillales</taxon>
        <taxon>Staphylococcaceae</taxon>
        <taxon>Jeotgalicoccus</taxon>
    </lineage>
</organism>
<dbReference type="PANTHER" id="PTHR34180:SF1">
    <property type="entry name" value="BETA-ALANYL-DOPAMINE_CARCININE HYDROLASE"/>
    <property type="match status" value="1"/>
</dbReference>
<dbReference type="GO" id="GO:0016740">
    <property type="term" value="F:transferase activity"/>
    <property type="evidence" value="ECO:0007669"/>
    <property type="project" value="UniProtKB-KW"/>
</dbReference>
<name>A0A6V7RRZ5_9STAP</name>
<comment type="caution">
    <text evidence="2">The sequence shown here is derived from an EMBL/GenBank/DDBJ whole genome shotgun (WGS) entry which is preliminary data.</text>
</comment>
<evidence type="ECO:0000313" key="3">
    <source>
        <dbReference type="Proteomes" id="UP000589351"/>
    </source>
</evidence>
<sequence length="352" mass="40635">MDYISDVLQFRGSHYDFGFYQGEKLRYSPTLENRQRLFKKREHRHFQTDKSLTMDHLSALSPKLIDEIQGLSDALKMPLDDAYKYFGGYYLEQVRSGCSIYTNEDFFIRNYDSHPRSYEGRFIFYQPNDGGYAHMGPAMQITGRIDGMNEHGLTIGYNFTHTKKSGDGFLCNMIARIVLESCKNVEEAIALLEDISHRHSFSYVVQDKKGKSYVIEASPRTVIHRQSSVCTNHFHVLEEENRYRQEETKERESNILTYQATSPNAYDAFKIMNQYEKGIASHKYSASAGTIHTSMYMPKELNTVFSLGTDRLPVVFNFKEWLEGKDLAITKIKGSLESTIPFANTEKNKIVN</sequence>
<dbReference type="SUPFAM" id="SSF56235">
    <property type="entry name" value="N-terminal nucleophile aminohydrolases (Ntn hydrolases)"/>
    <property type="match status" value="1"/>
</dbReference>
<keyword evidence="2" id="KW-0808">Transferase</keyword>
<dbReference type="PANTHER" id="PTHR34180">
    <property type="entry name" value="PEPTIDASE C45"/>
    <property type="match status" value="1"/>
</dbReference>
<dbReference type="InterPro" id="IPR047794">
    <property type="entry name" value="C45_proenzyme-like"/>
</dbReference>
<keyword evidence="3" id="KW-1185">Reference proteome</keyword>
<dbReference type="EMBL" id="CAJEWD010000009">
    <property type="protein sequence ID" value="CAD2081324.1"/>
    <property type="molecule type" value="Genomic_DNA"/>
</dbReference>
<dbReference type="InterPro" id="IPR029055">
    <property type="entry name" value="Ntn_hydrolases_N"/>
</dbReference>
<gene>
    <name evidence="2" type="ORF">JEODO184_02113</name>
</gene>
<reference evidence="2 3" key="1">
    <citation type="submission" date="2020-07" db="EMBL/GenBank/DDBJ databases">
        <authorList>
            <person name="Criscuolo A."/>
        </authorList>
    </citation>
    <scope>NUCLEOTIDE SEQUENCE [LARGE SCALE GENOMIC DNA]</scope>
    <source>
        <strain evidence="2">CIP111649</strain>
    </source>
</reference>
<dbReference type="NCBIfam" id="NF040521">
    <property type="entry name" value="C45_proenzyme"/>
    <property type="match status" value="1"/>
</dbReference>
<protein>
    <submittedName>
        <fullName evidence="2">Acyl-coenzyme A:6-aminopenicillanic acid acyl-transferase</fullName>
    </submittedName>
</protein>
<dbReference type="Gene3D" id="3.60.60.10">
    <property type="entry name" value="Penicillin V Acylase, Chain A"/>
    <property type="match status" value="1"/>
</dbReference>
<dbReference type="Pfam" id="PF03417">
    <property type="entry name" value="AAT"/>
    <property type="match status" value="1"/>
</dbReference>
<dbReference type="InterPro" id="IPR005079">
    <property type="entry name" value="Peptidase_C45_hydrolase"/>
</dbReference>
<dbReference type="AlphaFoldDB" id="A0A6V7RRZ5"/>
<feature type="domain" description="Peptidase C45 hydrolase" evidence="1">
    <location>
        <begin position="103"/>
        <end position="309"/>
    </location>
</feature>
<dbReference type="CDD" id="cd01935">
    <property type="entry name" value="Ntn_CGH_like"/>
    <property type="match status" value="1"/>
</dbReference>
<evidence type="ECO:0000259" key="1">
    <source>
        <dbReference type="Pfam" id="PF03417"/>
    </source>
</evidence>
<accession>A0A6V7RRZ5</accession>
<evidence type="ECO:0000313" key="2">
    <source>
        <dbReference type="EMBL" id="CAD2081324.1"/>
    </source>
</evidence>
<dbReference type="InterPro" id="IPR047801">
    <property type="entry name" value="Peptidase_C45"/>
</dbReference>